<keyword evidence="3 5" id="KW-1133">Transmembrane helix</keyword>
<dbReference type="GO" id="GO:0016020">
    <property type="term" value="C:membrane"/>
    <property type="evidence" value="ECO:0007669"/>
    <property type="project" value="UniProtKB-SubCell"/>
</dbReference>
<feature type="transmembrane region" description="Helical" evidence="5">
    <location>
        <begin position="135"/>
        <end position="159"/>
    </location>
</feature>
<feature type="transmembrane region" description="Helical" evidence="5">
    <location>
        <begin position="57"/>
        <end position="77"/>
    </location>
</feature>
<evidence type="ECO:0000256" key="4">
    <source>
        <dbReference type="ARBA" id="ARBA00023136"/>
    </source>
</evidence>
<keyword evidence="4 5" id="KW-0472">Membrane</keyword>
<dbReference type="AlphaFoldDB" id="A0A0R2NWF2"/>
<dbReference type="InterPro" id="IPR051784">
    <property type="entry name" value="Nod_factor_ABC_transporter"/>
</dbReference>
<dbReference type="PANTHER" id="PTHR43229:SF6">
    <property type="entry name" value="ABC-TYPE MULTIDRUG TRANSPORT SYSTEM, PERMEASE COMPONENT"/>
    <property type="match status" value="1"/>
</dbReference>
<dbReference type="Proteomes" id="UP000050920">
    <property type="component" value="Unassembled WGS sequence"/>
</dbReference>
<reference evidence="7 8" key="1">
    <citation type="journal article" date="2015" name="Genome Announc.">
        <title>Expanding the biotechnology potential of lactobacilli through comparative genomics of 213 strains and associated genera.</title>
        <authorList>
            <person name="Sun Z."/>
            <person name="Harris H.M."/>
            <person name="McCann A."/>
            <person name="Guo C."/>
            <person name="Argimon S."/>
            <person name="Zhang W."/>
            <person name="Yang X."/>
            <person name="Jeffery I.B."/>
            <person name="Cooney J.C."/>
            <person name="Kagawa T.F."/>
            <person name="Liu W."/>
            <person name="Song Y."/>
            <person name="Salvetti E."/>
            <person name="Wrobel A."/>
            <person name="Rasinkangas P."/>
            <person name="Parkhill J."/>
            <person name="Rea M.C."/>
            <person name="O'Sullivan O."/>
            <person name="Ritari J."/>
            <person name="Douillard F.P."/>
            <person name="Paul Ross R."/>
            <person name="Yang R."/>
            <person name="Briner A.E."/>
            <person name="Felis G.E."/>
            <person name="de Vos W.M."/>
            <person name="Barrangou R."/>
            <person name="Klaenhammer T.R."/>
            <person name="Caufield P.W."/>
            <person name="Cui Y."/>
            <person name="Zhang H."/>
            <person name="O'Toole P.W."/>
        </authorList>
    </citation>
    <scope>NUCLEOTIDE SEQUENCE [LARGE SCALE GENOMIC DNA]</scope>
    <source>
        <strain evidence="7 8">DSM 21115</strain>
    </source>
</reference>
<protein>
    <submittedName>
        <fullName evidence="7">Abc transporter, permease protein</fullName>
    </submittedName>
</protein>
<dbReference type="PANTHER" id="PTHR43229">
    <property type="entry name" value="NODULATION PROTEIN J"/>
    <property type="match status" value="1"/>
</dbReference>
<feature type="transmembrane region" description="Helical" evidence="5">
    <location>
        <begin position="98"/>
        <end position="123"/>
    </location>
</feature>
<accession>A0A0R2NWF2</accession>
<dbReference type="GO" id="GO:0140359">
    <property type="term" value="F:ABC-type transporter activity"/>
    <property type="evidence" value="ECO:0007669"/>
    <property type="project" value="InterPro"/>
</dbReference>
<dbReference type="EMBL" id="AYGX02000055">
    <property type="protein sequence ID" value="KRO28035.1"/>
    <property type="molecule type" value="Genomic_DNA"/>
</dbReference>
<evidence type="ECO:0000313" key="7">
    <source>
        <dbReference type="EMBL" id="KRO28035.1"/>
    </source>
</evidence>
<dbReference type="RefSeq" id="WP_024625952.1">
    <property type="nucleotide sequence ID" value="NZ_AYGX02000055.1"/>
</dbReference>
<comment type="subcellular location">
    <subcellularLocation>
        <location evidence="1">Membrane</location>
        <topology evidence="1">Multi-pass membrane protein</topology>
    </subcellularLocation>
</comment>
<proteinExistence type="predicted"/>
<gene>
    <name evidence="7" type="ORF">DY78_GL002712</name>
</gene>
<organism evidence="7 8">
    <name type="scientific">Lactiplantibacillus fabifermentans DSM 21115</name>
    <dbReference type="NCBI Taxonomy" id="1413187"/>
    <lineage>
        <taxon>Bacteria</taxon>
        <taxon>Bacillati</taxon>
        <taxon>Bacillota</taxon>
        <taxon>Bacilli</taxon>
        <taxon>Lactobacillales</taxon>
        <taxon>Lactobacillaceae</taxon>
        <taxon>Lactiplantibacillus</taxon>
    </lineage>
</organism>
<comment type="caution">
    <text evidence="7">The sequence shown here is derived from an EMBL/GenBank/DDBJ whole genome shotgun (WGS) entry which is preliminary data.</text>
</comment>
<dbReference type="Pfam" id="PF01061">
    <property type="entry name" value="ABC2_membrane"/>
    <property type="match status" value="1"/>
</dbReference>
<evidence type="ECO:0000313" key="8">
    <source>
        <dbReference type="Proteomes" id="UP000050920"/>
    </source>
</evidence>
<dbReference type="InterPro" id="IPR013525">
    <property type="entry name" value="ABC2_TM"/>
</dbReference>
<evidence type="ECO:0000256" key="2">
    <source>
        <dbReference type="ARBA" id="ARBA00022692"/>
    </source>
</evidence>
<evidence type="ECO:0000256" key="5">
    <source>
        <dbReference type="SAM" id="Phobius"/>
    </source>
</evidence>
<feature type="domain" description="ABC-2 type transporter transmembrane" evidence="6">
    <location>
        <begin position="16"/>
        <end position="209"/>
    </location>
</feature>
<sequence>MKTLMTELKFDGRRLVLRNAGFQFFSLLMPAMFYVLFTKVMVTVSSPEQARFNLQYMGSMIVYSGMINALFSIANILMRDRQQGLVRWLQLTAHGLRAYYTSLACWSLVMNGLSVAVLGTIATVVNHVQLNLSQWFSVLLIVVVGQIPILLLGVCLSFINRTELLSVASNLIGFPMAIVSGLWWPISMLPNWIQTIGKQLPPYYVNEWLGAVMTHGTLKPTNLMGLLIWLIGLSVVVTWVARRQLRWGGGFVNA</sequence>
<feature type="transmembrane region" description="Helical" evidence="5">
    <location>
        <begin position="171"/>
        <end position="193"/>
    </location>
</feature>
<evidence type="ECO:0000256" key="1">
    <source>
        <dbReference type="ARBA" id="ARBA00004141"/>
    </source>
</evidence>
<keyword evidence="8" id="KW-1185">Reference proteome</keyword>
<evidence type="ECO:0000259" key="6">
    <source>
        <dbReference type="Pfam" id="PF01061"/>
    </source>
</evidence>
<feature type="transmembrane region" description="Helical" evidence="5">
    <location>
        <begin position="20"/>
        <end position="37"/>
    </location>
</feature>
<evidence type="ECO:0000256" key="3">
    <source>
        <dbReference type="ARBA" id="ARBA00022989"/>
    </source>
</evidence>
<name>A0A0R2NWF2_9LACO</name>
<keyword evidence="2 5" id="KW-0812">Transmembrane</keyword>
<feature type="transmembrane region" description="Helical" evidence="5">
    <location>
        <begin position="223"/>
        <end position="241"/>
    </location>
</feature>